<evidence type="ECO:0000256" key="4">
    <source>
        <dbReference type="ARBA" id="ARBA00022679"/>
    </source>
</evidence>
<dbReference type="InterPro" id="IPR013783">
    <property type="entry name" value="Ig-like_fold"/>
</dbReference>
<evidence type="ECO:0000256" key="8">
    <source>
        <dbReference type="ARBA" id="ARBA00023012"/>
    </source>
</evidence>
<evidence type="ECO:0000256" key="2">
    <source>
        <dbReference type="ARBA" id="ARBA00012438"/>
    </source>
</evidence>
<dbReference type="Proteomes" id="UP000321291">
    <property type="component" value="Chromosome"/>
</dbReference>
<keyword evidence="9" id="KW-1133">Transmembrane helix</keyword>
<evidence type="ECO:0000313" key="12">
    <source>
        <dbReference type="Proteomes" id="UP000321291"/>
    </source>
</evidence>
<evidence type="ECO:0000259" key="10">
    <source>
        <dbReference type="Pfam" id="PF07730"/>
    </source>
</evidence>
<keyword evidence="12" id="KW-1185">Reference proteome</keyword>
<evidence type="ECO:0000313" key="11">
    <source>
        <dbReference type="EMBL" id="QEC70863.1"/>
    </source>
</evidence>
<keyword evidence="6" id="KW-0418">Kinase</keyword>
<keyword evidence="4" id="KW-0808">Transferase</keyword>
<evidence type="ECO:0000256" key="5">
    <source>
        <dbReference type="ARBA" id="ARBA00022741"/>
    </source>
</evidence>
<dbReference type="AlphaFoldDB" id="A0A5B8VI53"/>
<dbReference type="KEGG" id="agi:FSB73_03375"/>
<reference evidence="11 12" key="1">
    <citation type="journal article" date="2017" name="Int. J. Syst. Evol. Microbiol.">
        <title>Arachidicoccus ginsenosidivorans sp. nov., with ginsenoside-converting activity isolated from ginseng cultivating soil.</title>
        <authorList>
            <person name="Siddiqi M.Z."/>
            <person name="Aslam Z."/>
            <person name="Im W.T."/>
        </authorList>
    </citation>
    <scope>NUCLEOTIDE SEQUENCE [LARGE SCALE GENOMIC DNA]</scope>
    <source>
        <strain evidence="11 12">Gsoil 809</strain>
    </source>
</reference>
<dbReference type="SUPFAM" id="SSF50998">
    <property type="entry name" value="Quinoprotein alcohol dehydrogenase-like"/>
    <property type="match status" value="2"/>
</dbReference>
<name>A0A5B8VI53_9BACT</name>
<dbReference type="InterPro" id="IPR015943">
    <property type="entry name" value="WD40/YVTN_repeat-like_dom_sf"/>
</dbReference>
<keyword evidence="5" id="KW-0547">Nucleotide-binding</keyword>
<dbReference type="InterPro" id="IPR036890">
    <property type="entry name" value="HATPase_C_sf"/>
</dbReference>
<dbReference type="InterPro" id="IPR050482">
    <property type="entry name" value="Sensor_HK_TwoCompSys"/>
</dbReference>
<dbReference type="Gene3D" id="1.20.5.1930">
    <property type="match status" value="1"/>
</dbReference>
<gene>
    <name evidence="11" type="ORF">FSB73_03375</name>
</gene>
<evidence type="ECO:0000256" key="6">
    <source>
        <dbReference type="ARBA" id="ARBA00022777"/>
    </source>
</evidence>
<keyword evidence="7" id="KW-0067">ATP-binding</keyword>
<protein>
    <recommendedName>
        <fullName evidence="2">histidine kinase</fullName>
        <ecNumber evidence="2">2.7.13.3</ecNumber>
    </recommendedName>
</protein>
<dbReference type="RefSeq" id="WP_146780123.1">
    <property type="nucleotide sequence ID" value="NZ_CP042434.1"/>
</dbReference>
<dbReference type="InterPro" id="IPR011047">
    <property type="entry name" value="Quinoprotein_ADH-like_sf"/>
</dbReference>
<keyword evidence="9" id="KW-0812">Transmembrane</keyword>
<dbReference type="Gene3D" id="2.130.10.10">
    <property type="entry name" value="YVTN repeat-like/Quinoprotein amine dehydrogenase"/>
    <property type="match status" value="2"/>
</dbReference>
<dbReference type="PANTHER" id="PTHR24421">
    <property type="entry name" value="NITRATE/NITRITE SENSOR PROTEIN NARX-RELATED"/>
    <property type="match status" value="1"/>
</dbReference>
<proteinExistence type="predicted"/>
<evidence type="ECO:0000256" key="7">
    <source>
        <dbReference type="ARBA" id="ARBA00022840"/>
    </source>
</evidence>
<dbReference type="Gene3D" id="2.60.40.10">
    <property type="entry name" value="Immunoglobulins"/>
    <property type="match status" value="1"/>
</dbReference>
<dbReference type="GO" id="GO:0046983">
    <property type="term" value="F:protein dimerization activity"/>
    <property type="evidence" value="ECO:0007669"/>
    <property type="project" value="InterPro"/>
</dbReference>
<dbReference type="EMBL" id="CP042434">
    <property type="protein sequence ID" value="QEC70863.1"/>
    <property type="molecule type" value="Genomic_DNA"/>
</dbReference>
<dbReference type="EC" id="2.7.13.3" evidence="2"/>
<dbReference type="Gene3D" id="3.30.565.10">
    <property type="entry name" value="Histidine kinase-like ATPase, C-terminal domain"/>
    <property type="match status" value="1"/>
</dbReference>
<keyword evidence="8" id="KW-0902">Two-component regulatory system</keyword>
<dbReference type="OrthoDB" id="9806995at2"/>
<feature type="transmembrane region" description="Helical" evidence="9">
    <location>
        <begin position="647"/>
        <end position="670"/>
    </location>
</feature>
<keyword evidence="9" id="KW-0472">Membrane</keyword>
<dbReference type="Pfam" id="PF07730">
    <property type="entry name" value="HisKA_3"/>
    <property type="match status" value="1"/>
</dbReference>
<evidence type="ECO:0000256" key="9">
    <source>
        <dbReference type="SAM" id="Phobius"/>
    </source>
</evidence>
<dbReference type="GO" id="GO:0016020">
    <property type="term" value="C:membrane"/>
    <property type="evidence" value="ECO:0007669"/>
    <property type="project" value="InterPro"/>
</dbReference>
<comment type="catalytic activity">
    <reaction evidence="1">
        <text>ATP + protein L-histidine = ADP + protein N-phospho-L-histidine.</text>
        <dbReference type="EC" id="2.7.13.3"/>
    </reaction>
</comment>
<feature type="domain" description="Signal transduction histidine kinase subgroup 3 dimerisation and phosphoacceptor" evidence="10">
    <location>
        <begin position="684"/>
        <end position="749"/>
    </location>
</feature>
<evidence type="ECO:0000256" key="3">
    <source>
        <dbReference type="ARBA" id="ARBA00022553"/>
    </source>
</evidence>
<accession>A0A5B8VI53</accession>
<dbReference type="GO" id="GO:0005524">
    <property type="term" value="F:ATP binding"/>
    <property type="evidence" value="ECO:0007669"/>
    <property type="project" value="UniProtKB-KW"/>
</dbReference>
<dbReference type="GO" id="GO:0000155">
    <property type="term" value="F:phosphorelay sensor kinase activity"/>
    <property type="evidence" value="ECO:0007669"/>
    <property type="project" value="InterPro"/>
</dbReference>
<sequence length="864" mass="96491">MQIADLGIGKAGFMPTGPPTPEPSIENIQEPIKGQLWLTTGDGMLVSIQKNPAGYEDPVCYKFAAVGINGITNACYDRSGKCLLSFRDKGIFRSDIQALYRDKKAHPGSVQPRDYSKFIQAVPLPDSVQENNYSLLFYVPGGQPGILTMGKGLTRYIFMYDFASSKWWRNAKPYMAKYPGELIHGISSQPSGRNAYICSGGGLTAIHAEYLPFDMQLNSEDNINSIRAIYASGDSVYIGSYQQYLLRYNRQTGEVKPLQTLYVYSILPWNKDTLLIGSEGAGLCWYEPSINKLTHIGLQLNVTRKASVYQSKFITVLSRVNPPLVLEGTTRGLHLVDPLHKKLYPVFSNASAQNMQAVKINALTPYPFKNNAPFTQFLVGTDAGAFVTNSLNGQTRYLFADSISADIKRSKVHGFAVIGDQIWIATSGLGVLAVDFSGKINYMEWLNSKLTSPTVYSMAKSGTHLLIGTNKGLNIVDLKDSSVASYQGADGMHSDEFNQASSFTDGQQIYLGTINGVICWNKNTARHAKQTSPLAIRINKLTIADKNNHLTTSYRLAYLPPDSCQIRIPASTRYFSITFDNPETQSKTTPYYYRLGPTESWINIGSHREITFNKMTPGNYTLQLSHNINGKLKQSAIFQIPITILPAYYQTLLFKILVLLLITGILLLIIRLRQNQQNKERNLRTKIAGDLHDEIGSSLTRIWHQAQRLQTDAIAPPPPHQKQAEDKKLQHIADTSQEAIAMLSDMVWSIDAQFDTIEELIIRMKTYIYQLQNEFDIPVNMTFTNLSKEKKVSQIVRQNIFLVFKEGINNAIKYGNGALINIDITISTEAKIKIKMTNNFNRAAKSTGIIGGRGIVNMQRRVKI</sequence>
<dbReference type="InterPro" id="IPR011712">
    <property type="entry name" value="Sig_transdc_His_kin_sub3_dim/P"/>
</dbReference>
<evidence type="ECO:0000256" key="1">
    <source>
        <dbReference type="ARBA" id="ARBA00000085"/>
    </source>
</evidence>
<organism evidence="11 12">
    <name type="scientific">Arachidicoccus ginsenosidivorans</name>
    <dbReference type="NCBI Taxonomy" id="496057"/>
    <lineage>
        <taxon>Bacteria</taxon>
        <taxon>Pseudomonadati</taxon>
        <taxon>Bacteroidota</taxon>
        <taxon>Chitinophagia</taxon>
        <taxon>Chitinophagales</taxon>
        <taxon>Chitinophagaceae</taxon>
        <taxon>Arachidicoccus</taxon>
    </lineage>
</organism>
<dbReference type="PANTHER" id="PTHR24421:SF10">
    <property type="entry name" value="NITRATE_NITRITE SENSOR PROTEIN NARQ"/>
    <property type="match status" value="1"/>
</dbReference>
<keyword evidence="3" id="KW-0597">Phosphoprotein</keyword>